<dbReference type="EMBL" id="CAJVPU010008809">
    <property type="protein sequence ID" value="CAG8588140.1"/>
    <property type="molecule type" value="Genomic_DNA"/>
</dbReference>
<name>A0ACA9MF00_9GLOM</name>
<protein>
    <submittedName>
        <fullName evidence="1">4434_t:CDS:1</fullName>
    </submittedName>
</protein>
<proteinExistence type="predicted"/>
<gene>
    <name evidence="1" type="ORF">DHETER_LOCUS6747</name>
</gene>
<sequence>MNKIFRLFRKKKKKKDDRSNKVELVKQFETRETETLVNRVEHDSETYKNFESLNHQRFSSHPTPSRKRNLHKLPKIITDPTQLAIISDNNRRNTYNAFNHNNRYSAYIHSNSNSSYNHNYRHSSFHNDDFDIEKLIDIRKSIINQKVKPMQISSGICPNCNNPIAEFGYYTKWCLPCQSNLFKDNFDS</sequence>
<keyword evidence="2" id="KW-1185">Reference proteome</keyword>
<comment type="caution">
    <text evidence="1">The sequence shown here is derived from an EMBL/GenBank/DDBJ whole genome shotgun (WGS) entry which is preliminary data.</text>
</comment>
<evidence type="ECO:0000313" key="1">
    <source>
        <dbReference type="EMBL" id="CAG8588140.1"/>
    </source>
</evidence>
<dbReference type="Proteomes" id="UP000789702">
    <property type="component" value="Unassembled WGS sequence"/>
</dbReference>
<accession>A0ACA9MF00</accession>
<evidence type="ECO:0000313" key="2">
    <source>
        <dbReference type="Proteomes" id="UP000789702"/>
    </source>
</evidence>
<feature type="non-terminal residue" evidence="1">
    <location>
        <position position="188"/>
    </location>
</feature>
<organism evidence="1 2">
    <name type="scientific">Dentiscutata heterogama</name>
    <dbReference type="NCBI Taxonomy" id="1316150"/>
    <lineage>
        <taxon>Eukaryota</taxon>
        <taxon>Fungi</taxon>
        <taxon>Fungi incertae sedis</taxon>
        <taxon>Mucoromycota</taxon>
        <taxon>Glomeromycotina</taxon>
        <taxon>Glomeromycetes</taxon>
        <taxon>Diversisporales</taxon>
        <taxon>Gigasporaceae</taxon>
        <taxon>Dentiscutata</taxon>
    </lineage>
</organism>
<reference evidence="1" key="1">
    <citation type="submission" date="2021-06" db="EMBL/GenBank/DDBJ databases">
        <authorList>
            <person name="Kallberg Y."/>
            <person name="Tangrot J."/>
            <person name="Rosling A."/>
        </authorList>
    </citation>
    <scope>NUCLEOTIDE SEQUENCE</scope>
    <source>
        <strain evidence="1">IL203A</strain>
    </source>
</reference>